<name>A0A5N7BST3_PETAA</name>
<protein>
    <submittedName>
        <fullName evidence="1">Uncharacterized protein</fullName>
    </submittedName>
</protein>
<accession>A0A5N7BST3</accession>
<organism evidence="1">
    <name type="scientific">Petromyces alliaceus</name>
    <name type="common">Aspergillus alliaceus</name>
    <dbReference type="NCBI Taxonomy" id="209559"/>
    <lineage>
        <taxon>Eukaryota</taxon>
        <taxon>Fungi</taxon>
        <taxon>Dikarya</taxon>
        <taxon>Ascomycota</taxon>
        <taxon>Pezizomycotina</taxon>
        <taxon>Eurotiomycetes</taxon>
        <taxon>Eurotiomycetidae</taxon>
        <taxon>Eurotiales</taxon>
        <taxon>Aspergillaceae</taxon>
        <taxon>Aspergillus</taxon>
        <taxon>Aspergillus subgen. Circumdati</taxon>
    </lineage>
</organism>
<dbReference type="EMBL" id="ML735352">
    <property type="protein sequence ID" value="KAE8384891.1"/>
    <property type="molecule type" value="Genomic_DNA"/>
</dbReference>
<proteinExistence type="predicted"/>
<gene>
    <name evidence="1" type="ORF">BDV23DRAFT_165977</name>
</gene>
<dbReference type="AlphaFoldDB" id="A0A5N7BST3"/>
<sequence length="69" mass="8042">MSVTTLRLMFKHSSSILSTCVVPFINPAFLRRRALSTTCVPRQSEGHSELFEYTSGRWMFVNPHKLYFM</sequence>
<evidence type="ECO:0000313" key="1">
    <source>
        <dbReference type="EMBL" id="KAE8384891.1"/>
    </source>
</evidence>
<reference evidence="1" key="1">
    <citation type="submission" date="2019-04" db="EMBL/GenBank/DDBJ databases">
        <title>Friends and foes A comparative genomics studyof 23 Aspergillus species from section Flavi.</title>
        <authorList>
            <consortium name="DOE Joint Genome Institute"/>
            <person name="Kjaerbolling I."/>
            <person name="Vesth T."/>
            <person name="Frisvad J.C."/>
            <person name="Nybo J.L."/>
            <person name="Theobald S."/>
            <person name="Kildgaard S."/>
            <person name="Isbrandt T."/>
            <person name="Kuo A."/>
            <person name="Sato A."/>
            <person name="Lyhne E.K."/>
            <person name="Kogle M.E."/>
            <person name="Wiebenga A."/>
            <person name="Kun R.S."/>
            <person name="Lubbers R.J."/>
            <person name="Makela M.R."/>
            <person name="Barry K."/>
            <person name="Chovatia M."/>
            <person name="Clum A."/>
            <person name="Daum C."/>
            <person name="Haridas S."/>
            <person name="He G."/>
            <person name="LaButti K."/>
            <person name="Lipzen A."/>
            <person name="Mondo S."/>
            <person name="Riley R."/>
            <person name="Salamov A."/>
            <person name="Simmons B.A."/>
            <person name="Magnuson J.K."/>
            <person name="Henrissat B."/>
            <person name="Mortensen U.H."/>
            <person name="Larsen T.O."/>
            <person name="Devries R.P."/>
            <person name="Grigoriev I.V."/>
            <person name="Machida M."/>
            <person name="Baker S.E."/>
            <person name="Andersen M.R."/>
        </authorList>
    </citation>
    <scope>NUCLEOTIDE SEQUENCE [LARGE SCALE GENOMIC DNA]</scope>
    <source>
        <strain evidence="1">IBT 14317</strain>
    </source>
</reference>
<dbReference type="Proteomes" id="UP000326877">
    <property type="component" value="Unassembled WGS sequence"/>
</dbReference>